<comment type="caution">
    <text evidence="2">The sequence shown here is derived from an EMBL/GenBank/DDBJ whole genome shotgun (WGS) entry which is preliminary data.</text>
</comment>
<proteinExistence type="predicted"/>
<accession>A0A9D0Z102</accession>
<feature type="transmembrane region" description="Helical" evidence="1">
    <location>
        <begin position="261"/>
        <end position="279"/>
    </location>
</feature>
<feature type="transmembrane region" description="Helical" evidence="1">
    <location>
        <begin position="315"/>
        <end position="331"/>
    </location>
</feature>
<dbReference type="PANTHER" id="PTHR38454">
    <property type="entry name" value="INTEGRAL MEMBRANE PROTEIN-RELATED"/>
    <property type="match status" value="1"/>
</dbReference>
<feature type="transmembrane region" description="Helical" evidence="1">
    <location>
        <begin position="343"/>
        <end position="359"/>
    </location>
</feature>
<organism evidence="2 3">
    <name type="scientific">Candidatus Faecenecus gallistercoris</name>
    <dbReference type="NCBI Taxonomy" id="2840793"/>
    <lineage>
        <taxon>Bacteria</taxon>
        <taxon>Bacillati</taxon>
        <taxon>Bacillota</taxon>
        <taxon>Bacillota incertae sedis</taxon>
        <taxon>Candidatus Faecenecus</taxon>
    </lineage>
</organism>
<keyword evidence="1" id="KW-0812">Transmembrane</keyword>
<dbReference type="Pfam" id="PF09586">
    <property type="entry name" value="YfhO"/>
    <property type="match status" value="1"/>
</dbReference>
<name>A0A9D0Z102_9FIRM</name>
<gene>
    <name evidence="2" type="ORF">IAC85_04880</name>
</gene>
<keyword evidence="1" id="KW-1133">Transmembrane helix</keyword>
<protein>
    <submittedName>
        <fullName evidence="2">YfhO family protein</fullName>
    </submittedName>
</protein>
<dbReference type="Proteomes" id="UP000886725">
    <property type="component" value="Unassembled WGS sequence"/>
</dbReference>
<feature type="transmembrane region" description="Helical" evidence="1">
    <location>
        <begin position="288"/>
        <end position="309"/>
    </location>
</feature>
<sequence length="817" mass="93201">MKRKRLYGILLITFLMILVMLCKGSRLFGSTTDWYNQHVVFADFFRLLASTGTMSSSLAVQLGAGMNLFHLSYYGLFNPLLYGSLLVPFLDMSFYLSFLNLLLYFVSCYLCYRFLQFHTSPSISLAGSILFACASPVLFHFHRQYMFVNYFPFLFLAFFAIQKKHGWLLSLSMFLIILTSYFFAFPCLVSIVLYYLYIRKKKDSFDKEFFYSIVSGCLLSGFMVIPTFFALLDGARGISSNVILISLFLPNPTFWTSLYNPYGLGMGIIFLFSLFLALFRGKKKERRFSIVLICLSCFSLFVYLFNGLLYTRSKALIPFLPLAILLCVVMIKDWQESRKLRPYQFVIFFAIVFISYFVVYRTSSYGTLMLVDFVLFLIGLLSFWKWNKKEILLGAVCLSACISVLAVNLEESYLPTDVLKTDEDVRTLVQSEERKLPYRSTNLLDPQYSLNQVYASDYWSSNIYSSTSNSYYDAFLRDVWKYDFTFANHLMVGPSRSILFQTLMGERYLVGDLEGEYPGYQFQSSLDELGYFENEQVLPMFYTTNTVYSRNSFDISSYGSQIASLFSGVIAEEGELLPVVEELSVTDVLGLDTEYTIAFTEDTSFEIPVLEGSDDDVFILSFDVNEDACSNDSGKVITINGMSNLVACKDYLYSGHHTHFAYHLLNNEQKFSVTMSAGEYTISNIRLWKISMNDVTNFVRSVGHPSDFQMNGNEMSFEISSDDDGYLVSTLPYDRNYRILIDGKEVETEIVNTAFLGAPISAGTHQVTIVYQDSGIVLGVICSVSGVILLGFIIISKGMKYNENQKFKKRGPKKIKA</sequence>
<evidence type="ECO:0000313" key="3">
    <source>
        <dbReference type="Proteomes" id="UP000886725"/>
    </source>
</evidence>
<feature type="transmembrane region" description="Helical" evidence="1">
    <location>
        <begin position="776"/>
        <end position="796"/>
    </location>
</feature>
<evidence type="ECO:0000313" key="2">
    <source>
        <dbReference type="EMBL" id="HIQ65056.1"/>
    </source>
</evidence>
<feature type="transmembrane region" description="Helical" evidence="1">
    <location>
        <begin position="71"/>
        <end position="89"/>
    </location>
</feature>
<reference evidence="2" key="1">
    <citation type="submission" date="2020-10" db="EMBL/GenBank/DDBJ databases">
        <authorList>
            <person name="Gilroy R."/>
        </authorList>
    </citation>
    <scope>NUCLEOTIDE SEQUENCE</scope>
    <source>
        <strain evidence="2">CHK165-10780</strain>
    </source>
</reference>
<feature type="transmembrane region" description="Helical" evidence="1">
    <location>
        <begin position="95"/>
        <end position="115"/>
    </location>
</feature>
<reference evidence="2" key="2">
    <citation type="journal article" date="2021" name="PeerJ">
        <title>Extensive microbial diversity within the chicken gut microbiome revealed by metagenomics and culture.</title>
        <authorList>
            <person name="Gilroy R."/>
            <person name="Ravi A."/>
            <person name="Getino M."/>
            <person name="Pursley I."/>
            <person name="Horton D.L."/>
            <person name="Alikhan N.F."/>
            <person name="Baker D."/>
            <person name="Gharbi K."/>
            <person name="Hall N."/>
            <person name="Watson M."/>
            <person name="Adriaenssens E.M."/>
            <person name="Foster-Nyarko E."/>
            <person name="Jarju S."/>
            <person name="Secka A."/>
            <person name="Antonio M."/>
            <person name="Oren A."/>
            <person name="Chaudhuri R.R."/>
            <person name="La Ragione R."/>
            <person name="Hildebrand F."/>
            <person name="Pallen M.J."/>
        </authorList>
    </citation>
    <scope>NUCLEOTIDE SEQUENCE</scope>
    <source>
        <strain evidence="2">CHK165-10780</strain>
    </source>
</reference>
<feature type="transmembrane region" description="Helical" evidence="1">
    <location>
        <begin position="391"/>
        <end position="409"/>
    </location>
</feature>
<evidence type="ECO:0000256" key="1">
    <source>
        <dbReference type="SAM" id="Phobius"/>
    </source>
</evidence>
<dbReference type="EMBL" id="DVFU01000095">
    <property type="protein sequence ID" value="HIQ65056.1"/>
    <property type="molecule type" value="Genomic_DNA"/>
</dbReference>
<dbReference type="PANTHER" id="PTHR38454:SF1">
    <property type="entry name" value="INTEGRAL MEMBRANE PROTEIN"/>
    <property type="match status" value="1"/>
</dbReference>
<dbReference type="InterPro" id="IPR018580">
    <property type="entry name" value="Uncharacterised_YfhO"/>
</dbReference>
<feature type="transmembrane region" description="Helical" evidence="1">
    <location>
        <begin position="173"/>
        <end position="197"/>
    </location>
</feature>
<feature type="transmembrane region" description="Helical" evidence="1">
    <location>
        <begin position="122"/>
        <end position="139"/>
    </location>
</feature>
<feature type="transmembrane region" description="Helical" evidence="1">
    <location>
        <begin position="145"/>
        <end position="161"/>
    </location>
</feature>
<feature type="transmembrane region" description="Helical" evidence="1">
    <location>
        <begin position="365"/>
        <end position="384"/>
    </location>
</feature>
<keyword evidence="1" id="KW-0472">Membrane</keyword>
<feature type="transmembrane region" description="Helical" evidence="1">
    <location>
        <begin position="209"/>
        <end position="231"/>
    </location>
</feature>
<dbReference type="AlphaFoldDB" id="A0A9D0Z102"/>